<evidence type="ECO:0000256" key="1">
    <source>
        <dbReference type="ARBA" id="ARBA00022737"/>
    </source>
</evidence>
<dbReference type="GO" id="GO:0085020">
    <property type="term" value="P:protein K6-linked ubiquitination"/>
    <property type="evidence" value="ECO:0007669"/>
    <property type="project" value="TreeGrafter"/>
</dbReference>
<feature type="repeat" description="ANK" evidence="3">
    <location>
        <begin position="287"/>
        <end position="319"/>
    </location>
</feature>
<dbReference type="InterPro" id="IPR036770">
    <property type="entry name" value="Ankyrin_rpt-contain_sf"/>
</dbReference>
<organism evidence="4 5">
    <name type="scientific">Phialocephala subalpina</name>
    <dbReference type="NCBI Taxonomy" id="576137"/>
    <lineage>
        <taxon>Eukaryota</taxon>
        <taxon>Fungi</taxon>
        <taxon>Dikarya</taxon>
        <taxon>Ascomycota</taxon>
        <taxon>Pezizomycotina</taxon>
        <taxon>Leotiomycetes</taxon>
        <taxon>Helotiales</taxon>
        <taxon>Mollisiaceae</taxon>
        <taxon>Phialocephala</taxon>
        <taxon>Phialocephala fortinii species complex</taxon>
    </lineage>
</organism>
<feature type="repeat" description="ANK" evidence="3">
    <location>
        <begin position="234"/>
        <end position="271"/>
    </location>
</feature>
<dbReference type="PANTHER" id="PTHR24171">
    <property type="entry name" value="ANKYRIN REPEAT DOMAIN-CONTAINING PROTEIN 39-RELATED"/>
    <property type="match status" value="1"/>
</dbReference>
<gene>
    <name evidence="4" type="ORF">PAC_04962</name>
</gene>
<protein>
    <submittedName>
        <fullName evidence="4">Uncharacterized protein</fullName>
    </submittedName>
</protein>
<reference evidence="4 5" key="1">
    <citation type="submission" date="2016-03" db="EMBL/GenBank/DDBJ databases">
        <authorList>
            <person name="Ploux O."/>
        </authorList>
    </citation>
    <scope>NUCLEOTIDE SEQUENCE [LARGE SCALE GENOMIC DNA]</scope>
    <source>
        <strain evidence="4 5">UAMH 11012</strain>
    </source>
</reference>
<dbReference type="Pfam" id="PF12796">
    <property type="entry name" value="Ank_2"/>
    <property type="match status" value="1"/>
</dbReference>
<keyword evidence="1" id="KW-0677">Repeat</keyword>
<dbReference type="EMBL" id="FJOG01000006">
    <property type="protein sequence ID" value="CZR55076.1"/>
    <property type="molecule type" value="Genomic_DNA"/>
</dbReference>
<proteinExistence type="predicted"/>
<sequence length="362" mass="40303">MTMPNAATDEEIRAALEDAYLTNDFERLHALLTNNEVTSIWSDPCGRLRNVATQCIFVAGNDGDVSKISIIFQIWRENPYFVAPSGEEFNPALALAHGIETLNRDLVNVLLDNGCKVKSIVAEEIADLKVRDGNWAAFTLILQDLVDHGWDVNTKTTPLKGELFWGIYRGPGSQKNLLTLARLATNNLPVFHWLLEPGADPNIADGFDGTPMAYTAMNGTSYMIKQLFQYGAKVDNNALHHVVGRSKMDPERIPILEILLQHGADINALETGLEKLPSSNASALPPHTSTVLYKAVRDRHCQLVRYLLSKGADSEKRTAGFKGQGITPLEWLRLQKWKDEELQVLLEGTQTRTTIRTRNEVS</sequence>
<dbReference type="STRING" id="576137.A0A1L7WQM8"/>
<dbReference type="SMART" id="SM00248">
    <property type="entry name" value="ANK"/>
    <property type="match status" value="3"/>
</dbReference>
<accession>A0A1L7WQM8</accession>
<dbReference type="Proteomes" id="UP000184330">
    <property type="component" value="Unassembled WGS sequence"/>
</dbReference>
<evidence type="ECO:0000256" key="3">
    <source>
        <dbReference type="PROSITE-ProRule" id="PRU00023"/>
    </source>
</evidence>
<dbReference type="OrthoDB" id="194358at2759"/>
<keyword evidence="2 3" id="KW-0040">ANK repeat</keyword>
<dbReference type="PROSITE" id="PS50088">
    <property type="entry name" value="ANK_REPEAT"/>
    <property type="match status" value="2"/>
</dbReference>
<keyword evidence="5" id="KW-1185">Reference proteome</keyword>
<dbReference type="PANTHER" id="PTHR24171:SF11">
    <property type="entry name" value="26S PROTEASOME NON-ATPASE REGULATORY SUBUNIT 10"/>
    <property type="match status" value="1"/>
</dbReference>
<evidence type="ECO:0000256" key="2">
    <source>
        <dbReference type="ARBA" id="ARBA00023043"/>
    </source>
</evidence>
<dbReference type="InterPro" id="IPR002110">
    <property type="entry name" value="Ankyrin_rpt"/>
</dbReference>
<dbReference type="GO" id="GO:0004842">
    <property type="term" value="F:ubiquitin-protein transferase activity"/>
    <property type="evidence" value="ECO:0007669"/>
    <property type="project" value="TreeGrafter"/>
</dbReference>
<dbReference type="AlphaFoldDB" id="A0A1L7WQM8"/>
<evidence type="ECO:0000313" key="4">
    <source>
        <dbReference type="EMBL" id="CZR55076.1"/>
    </source>
</evidence>
<evidence type="ECO:0000313" key="5">
    <source>
        <dbReference type="Proteomes" id="UP000184330"/>
    </source>
</evidence>
<name>A0A1L7WQM8_9HELO</name>
<dbReference type="SUPFAM" id="SSF48403">
    <property type="entry name" value="Ankyrin repeat"/>
    <property type="match status" value="1"/>
</dbReference>
<dbReference type="Gene3D" id="1.25.40.20">
    <property type="entry name" value="Ankyrin repeat-containing domain"/>
    <property type="match status" value="1"/>
</dbReference>